<reference evidence="2" key="3">
    <citation type="submission" date="2020-05" db="UniProtKB">
        <authorList>
            <consortium name="EnsemblMetazoa"/>
        </authorList>
    </citation>
    <scope>IDENTIFICATION</scope>
    <source>
        <strain evidence="2">USDA</strain>
    </source>
</reference>
<accession>E0W1M7</accession>
<dbReference type="Gene3D" id="1.25.40.10">
    <property type="entry name" value="Tetratricopeptide repeat domain"/>
    <property type="match status" value="1"/>
</dbReference>
<protein>
    <submittedName>
        <fullName evidence="1">Heat shock protein 70 HSP70 interacting protein, putative</fullName>
    </submittedName>
</protein>
<dbReference type="InterPro" id="IPR043195">
    <property type="entry name" value="TTC12"/>
</dbReference>
<organism>
    <name type="scientific">Pediculus humanus subsp. corporis</name>
    <name type="common">Body louse</name>
    <dbReference type="NCBI Taxonomy" id="121224"/>
    <lineage>
        <taxon>Eukaryota</taxon>
        <taxon>Metazoa</taxon>
        <taxon>Ecdysozoa</taxon>
        <taxon>Arthropoda</taxon>
        <taxon>Hexapoda</taxon>
        <taxon>Insecta</taxon>
        <taxon>Pterygota</taxon>
        <taxon>Neoptera</taxon>
        <taxon>Paraneoptera</taxon>
        <taxon>Psocodea</taxon>
        <taxon>Troctomorpha</taxon>
        <taxon>Phthiraptera</taxon>
        <taxon>Anoplura</taxon>
        <taxon>Pediculidae</taxon>
        <taxon>Pediculus</taxon>
    </lineage>
</organism>
<dbReference type="InterPro" id="IPR019734">
    <property type="entry name" value="TPR_rpt"/>
</dbReference>
<dbReference type="EnsemblMetazoa" id="PHUM579230-RA">
    <property type="protein sequence ID" value="PHUM579230-PA"/>
    <property type="gene ID" value="PHUM579230"/>
</dbReference>
<dbReference type="PANTHER" id="PTHR46540:SF1">
    <property type="entry name" value="TETRATRICOPEPTIDE REPEAT PROTEIN 12"/>
    <property type="match status" value="1"/>
</dbReference>
<dbReference type="GO" id="GO:0007288">
    <property type="term" value="P:sperm axoneme assembly"/>
    <property type="evidence" value="ECO:0007669"/>
    <property type="project" value="TreeGrafter"/>
</dbReference>
<dbReference type="SMART" id="SM00028">
    <property type="entry name" value="TPR"/>
    <property type="match status" value="3"/>
</dbReference>
<sequence length="272" mass="32029">MDIYEGAYEKLKNVENKREGVDLDDFEEFMRKVEEVNKMVHALTSNNKAEIEEASKNADAWLKNQKKKKRNDRDLQEEVINEPHDKFESKKLFNKTVINEKALNNNNNTSDEKKKCQTFDNLNCDEMSQEAFMRTVEEDAKKRAQDRKERKKESDVIKAQACKAFSSKDYEKALDLYNKAIDVRKDSYILYNNRALTLLNLGLNSRALKDCETSLMLNNDNNFKASLFKGKAYFKMGEYEKVKSWMEQVVKMFPNKVQEIKDYQDSWKVEDD</sequence>
<dbReference type="GO" id="GO:0005813">
    <property type="term" value="C:centrosome"/>
    <property type="evidence" value="ECO:0007669"/>
    <property type="project" value="TreeGrafter"/>
</dbReference>
<dbReference type="GO" id="GO:0005737">
    <property type="term" value="C:cytoplasm"/>
    <property type="evidence" value="ECO:0007669"/>
    <property type="project" value="TreeGrafter"/>
</dbReference>
<dbReference type="OrthoDB" id="2017782at2759"/>
<dbReference type="PANTHER" id="PTHR46540">
    <property type="entry name" value="TETRATRICOPEPTIDE REPEAT PROTEIN 12"/>
    <property type="match status" value="1"/>
</dbReference>
<dbReference type="Proteomes" id="UP000009046">
    <property type="component" value="Unassembled WGS sequence"/>
</dbReference>
<dbReference type="InterPro" id="IPR011990">
    <property type="entry name" value="TPR-like_helical_dom_sf"/>
</dbReference>
<dbReference type="eggNOG" id="KOG0548">
    <property type="taxonomic scope" value="Eukaryota"/>
</dbReference>
<evidence type="ECO:0000313" key="1">
    <source>
        <dbReference type="EMBL" id="EEB19533.1"/>
    </source>
</evidence>
<dbReference type="CTD" id="8232203"/>
<evidence type="ECO:0000313" key="2">
    <source>
        <dbReference type="EnsemblMetazoa" id="PHUM579230-PA"/>
    </source>
</evidence>
<evidence type="ECO:0000313" key="3">
    <source>
        <dbReference type="Proteomes" id="UP000009046"/>
    </source>
</evidence>
<keyword evidence="3" id="KW-1185">Reference proteome</keyword>
<dbReference type="EMBL" id="AAZO01007052">
    <property type="status" value="NOT_ANNOTATED_CDS"/>
    <property type="molecule type" value="Genomic_DNA"/>
</dbReference>
<reference evidence="1" key="1">
    <citation type="submission" date="2007-04" db="EMBL/GenBank/DDBJ databases">
        <title>Annotation of Pediculus humanus corporis strain USDA.</title>
        <authorList>
            <person name="Kirkness E."/>
            <person name="Hannick L."/>
            <person name="Hass B."/>
            <person name="Bruggner R."/>
            <person name="Lawson D."/>
            <person name="Bidwell S."/>
            <person name="Joardar V."/>
            <person name="Caler E."/>
            <person name="Walenz B."/>
            <person name="Inman J."/>
            <person name="Schobel S."/>
            <person name="Galinsky K."/>
            <person name="Amedeo P."/>
            <person name="Strausberg R."/>
        </authorList>
    </citation>
    <scope>NUCLEOTIDE SEQUENCE</scope>
    <source>
        <strain evidence="1">USDA</strain>
    </source>
</reference>
<dbReference type="GeneID" id="8232203"/>
<dbReference type="SUPFAM" id="SSF48452">
    <property type="entry name" value="TPR-like"/>
    <property type="match status" value="1"/>
</dbReference>
<dbReference type="InParanoid" id="E0W1M7"/>
<proteinExistence type="predicted"/>
<dbReference type="KEGG" id="phu:Phum_PHUM579230"/>
<dbReference type="GO" id="GO:0070286">
    <property type="term" value="P:axonemal dynein complex assembly"/>
    <property type="evidence" value="ECO:0007669"/>
    <property type="project" value="TreeGrafter"/>
</dbReference>
<reference evidence="1" key="2">
    <citation type="submission" date="2007-04" db="EMBL/GenBank/DDBJ databases">
        <title>The genome of the human body louse.</title>
        <authorList>
            <consortium name="The Human Body Louse Genome Consortium"/>
            <person name="Kirkness E."/>
            <person name="Walenz B."/>
            <person name="Hass B."/>
            <person name="Bruggner R."/>
            <person name="Strausberg R."/>
        </authorList>
    </citation>
    <scope>NUCLEOTIDE SEQUENCE</scope>
    <source>
        <strain evidence="1">USDA</strain>
    </source>
</reference>
<dbReference type="STRING" id="121224.E0W1M7"/>
<dbReference type="Pfam" id="PF13181">
    <property type="entry name" value="TPR_8"/>
    <property type="match status" value="1"/>
</dbReference>
<dbReference type="RefSeq" id="XP_002432271.1">
    <property type="nucleotide sequence ID" value="XM_002432226.1"/>
</dbReference>
<dbReference type="VEuPathDB" id="VectorBase:PHUM579230"/>
<dbReference type="AlphaFoldDB" id="E0W1M7"/>
<dbReference type="HOGENOM" id="CLU_081403_0_0_1"/>
<keyword evidence="1" id="KW-0346">Stress response</keyword>
<gene>
    <name evidence="2" type="primary">8232203</name>
    <name evidence="1" type="ORF">Phum_PHUM579230</name>
</gene>
<dbReference type="EMBL" id="DS235872">
    <property type="protein sequence ID" value="EEB19533.1"/>
    <property type="molecule type" value="Genomic_DNA"/>
</dbReference>
<name>E0W1M7_PEDHC</name>